<name>A0A9P0ABN9_BEMTA</name>
<sequence>MAKRAAGAKTSGKALTPHIEFPDVIKIRESGVINFRRSPFIRRLANTCDPSFTSSIVCAVLSFLLDPGDLVLIETKNQIEMTSDCDSDSEDENFRVKTLHDLCKLASLRSCIRSSDLVSISYRCDFNSFKNKKLALELLEVPVTKRFCAEVQISPKSDQCLRHRNAPPKSKAEGSNSTGPKHSRHRNLS</sequence>
<proteinExistence type="predicted"/>
<feature type="region of interest" description="Disordered" evidence="1">
    <location>
        <begin position="159"/>
        <end position="189"/>
    </location>
</feature>
<dbReference type="EMBL" id="OU963866">
    <property type="protein sequence ID" value="CAH0389743.1"/>
    <property type="molecule type" value="Genomic_DNA"/>
</dbReference>
<dbReference type="AlphaFoldDB" id="A0A9P0ABN9"/>
<keyword evidence="3" id="KW-1185">Reference proteome</keyword>
<protein>
    <submittedName>
        <fullName evidence="2">Uncharacterized protein</fullName>
    </submittedName>
</protein>
<accession>A0A9P0ABN9</accession>
<evidence type="ECO:0000256" key="1">
    <source>
        <dbReference type="SAM" id="MobiDB-lite"/>
    </source>
</evidence>
<evidence type="ECO:0000313" key="2">
    <source>
        <dbReference type="EMBL" id="CAH0389743.1"/>
    </source>
</evidence>
<organism evidence="2 3">
    <name type="scientific">Bemisia tabaci</name>
    <name type="common">Sweetpotato whitefly</name>
    <name type="synonym">Aleurodes tabaci</name>
    <dbReference type="NCBI Taxonomy" id="7038"/>
    <lineage>
        <taxon>Eukaryota</taxon>
        <taxon>Metazoa</taxon>
        <taxon>Ecdysozoa</taxon>
        <taxon>Arthropoda</taxon>
        <taxon>Hexapoda</taxon>
        <taxon>Insecta</taxon>
        <taxon>Pterygota</taxon>
        <taxon>Neoptera</taxon>
        <taxon>Paraneoptera</taxon>
        <taxon>Hemiptera</taxon>
        <taxon>Sternorrhyncha</taxon>
        <taxon>Aleyrodoidea</taxon>
        <taxon>Aleyrodidae</taxon>
        <taxon>Aleyrodinae</taxon>
        <taxon>Bemisia</taxon>
    </lineage>
</organism>
<evidence type="ECO:0000313" key="3">
    <source>
        <dbReference type="Proteomes" id="UP001152759"/>
    </source>
</evidence>
<gene>
    <name evidence="2" type="ORF">BEMITA_LOCUS8538</name>
</gene>
<reference evidence="2" key="1">
    <citation type="submission" date="2021-12" db="EMBL/GenBank/DDBJ databases">
        <authorList>
            <person name="King R."/>
        </authorList>
    </citation>
    <scope>NUCLEOTIDE SEQUENCE</scope>
</reference>
<dbReference type="Proteomes" id="UP001152759">
    <property type="component" value="Chromosome 5"/>
</dbReference>